<feature type="transmembrane region" description="Helical" evidence="5">
    <location>
        <begin position="78"/>
        <end position="98"/>
    </location>
</feature>
<comment type="subcellular location">
    <subcellularLocation>
        <location evidence="1">Membrane</location>
    </subcellularLocation>
</comment>
<feature type="non-terminal residue" evidence="6">
    <location>
        <position position="1"/>
    </location>
</feature>
<evidence type="ECO:0000256" key="3">
    <source>
        <dbReference type="ARBA" id="ARBA00022989"/>
    </source>
</evidence>
<dbReference type="PANTHER" id="PTHR48021">
    <property type="match status" value="1"/>
</dbReference>
<keyword evidence="4 5" id="KW-0472">Membrane</keyword>
<evidence type="ECO:0000313" key="6">
    <source>
        <dbReference type="EMBL" id="KAJ4427043.1"/>
    </source>
</evidence>
<comment type="caution">
    <text evidence="6">The sequence shown here is derived from an EMBL/GenBank/DDBJ whole genome shotgun (WGS) entry which is preliminary data.</text>
</comment>
<evidence type="ECO:0000256" key="5">
    <source>
        <dbReference type="SAM" id="Phobius"/>
    </source>
</evidence>
<keyword evidence="7" id="KW-1185">Reference proteome</keyword>
<evidence type="ECO:0000256" key="2">
    <source>
        <dbReference type="ARBA" id="ARBA00022692"/>
    </source>
</evidence>
<organism evidence="6 7">
    <name type="scientific">Periplaneta americana</name>
    <name type="common">American cockroach</name>
    <name type="synonym">Blatta americana</name>
    <dbReference type="NCBI Taxonomy" id="6978"/>
    <lineage>
        <taxon>Eukaryota</taxon>
        <taxon>Metazoa</taxon>
        <taxon>Ecdysozoa</taxon>
        <taxon>Arthropoda</taxon>
        <taxon>Hexapoda</taxon>
        <taxon>Insecta</taxon>
        <taxon>Pterygota</taxon>
        <taxon>Neoptera</taxon>
        <taxon>Polyneoptera</taxon>
        <taxon>Dictyoptera</taxon>
        <taxon>Blattodea</taxon>
        <taxon>Blattoidea</taxon>
        <taxon>Blattidae</taxon>
        <taxon>Blattinae</taxon>
        <taxon>Periplaneta</taxon>
    </lineage>
</organism>
<feature type="transmembrane region" description="Helical" evidence="5">
    <location>
        <begin position="289"/>
        <end position="308"/>
    </location>
</feature>
<name>A0ABQ8RZA7_PERAM</name>
<keyword evidence="2 5" id="KW-0812">Transmembrane</keyword>
<proteinExistence type="predicted"/>
<keyword evidence="3 5" id="KW-1133">Transmembrane helix</keyword>
<dbReference type="InterPro" id="IPR036259">
    <property type="entry name" value="MFS_trans_sf"/>
</dbReference>
<dbReference type="PANTHER" id="PTHR48021:SF1">
    <property type="entry name" value="GH07001P-RELATED"/>
    <property type="match status" value="1"/>
</dbReference>
<feature type="transmembrane region" description="Helical" evidence="5">
    <location>
        <begin position="51"/>
        <end position="72"/>
    </location>
</feature>
<feature type="transmembrane region" description="Helical" evidence="5">
    <location>
        <begin position="25"/>
        <end position="44"/>
    </location>
</feature>
<protein>
    <recommendedName>
        <fullName evidence="8">Major facilitator superfamily (MFS) profile domain-containing protein</fullName>
    </recommendedName>
</protein>
<dbReference type="InterPro" id="IPR050549">
    <property type="entry name" value="MFS_Trehalose_Transporter"/>
</dbReference>
<dbReference type="Pfam" id="PF00083">
    <property type="entry name" value="Sugar_tr"/>
    <property type="match status" value="2"/>
</dbReference>
<gene>
    <name evidence="6" type="ORF">ANN_26842</name>
</gene>
<accession>A0ABQ8RZA7</accession>
<evidence type="ECO:0000256" key="4">
    <source>
        <dbReference type="ARBA" id="ARBA00023136"/>
    </source>
</evidence>
<dbReference type="Gene3D" id="1.20.1250.20">
    <property type="entry name" value="MFS general substrate transporter like domains"/>
    <property type="match status" value="2"/>
</dbReference>
<dbReference type="InterPro" id="IPR005828">
    <property type="entry name" value="MFS_sugar_transport-like"/>
</dbReference>
<reference evidence="6 7" key="1">
    <citation type="journal article" date="2022" name="Allergy">
        <title>Genome assembly and annotation of Periplaneta americana reveal a comprehensive cockroach allergen profile.</title>
        <authorList>
            <person name="Wang L."/>
            <person name="Xiong Q."/>
            <person name="Saelim N."/>
            <person name="Wang L."/>
            <person name="Nong W."/>
            <person name="Wan A.T."/>
            <person name="Shi M."/>
            <person name="Liu X."/>
            <person name="Cao Q."/>
            <person name="Hui J.H.L."/>
            <person name="Sookrung N."/>
            <person name="Leung T.F."/>
            <person name="Tungtrongchitr A."/>
            <person name="Tsui S.K.W."/>
        </authorList>
    </citation>
    <scope>NUCLEOTIDE SEQUENCE [LARGE SCALE GENOMIC DNA]</scope>
    <source>
        <strain evidence="6">PWHHKU_190912</strain>
    </source>
</reference>
<evidence type="ECO:0000313" key="7">
    <source>
        <dbReference type="Proteomes" id="UP001148838"/>
    </source>
</evidence>
<dbReference type="Proteomes" id="UP001148838">
    <property type="component" value="Unassembled WGS sequence"/>
</dbReference>
<dbReference type="SUPFAM" id="SSF103473">
    <property type="entry name" value="MFS general substrate transporter"/>
    <property type="match status" value="1"/>
</dbReference>
<evidence type="ECO:0008006" key="8">
    <source>
        <dbReference type="Google" id="ProtNLM"/>
    </source>
</evidence>
<feature type="transmembrane region" description="Helical" evidence="5">
    <location>
        <begin position="251"/>
        <end position="274"/>
    </location>
</feature>
<dbReference type="EMBL" id="JAJSOF020000039">
    <property type="protein sequence ID" value="KAJ4427043.1"/>
    <property type="molecule type" value="Genomic_DNA"/>
</dbReference>
<evidence type="ECO:0000256" key="1">
    <source>
        <dbReference type="ARBA" id="ARBA00004370"/>
    </source>
</evidence>
<sequence>SIASVTTPVGCLVAGPLLDFLGRRYTLTAVNAPFLLGWLVLCLTPDASYLWLLYIGRVLTGLGTGMVAIPATLQNWRLVAGVSIVAPVITSTVVFVCLHESPVWLLGSGRDQDAESSFRWVRGIAPDQQLSDTLRQEFDAIRSTALRGATGLTNRKTKLADGVDIPVDHRAELNTSLKNSELPVGVNDSTPKNTEHSTQVTNTFLVDSQHPAWEDCPMSEHPAGVDCEITDDSCHHGRLAMFARPEVWKPLLILNLYFFFMQMSGVYVVIFYAVDIIRTVVDDIDAFEGSVYLGILQLIASFAGSYALNR</sequence>